<dbReference type="GO" id="GO:0016874">
    <property type="term" value="F:ligase activity"/>
    <property type="evidence" value="ECO:0007669"/>
    <property type="project" value="UniProtKB-KW"/>
</dbReference>
<sequence length="486" mass="52179">MAKTIFKTTEKSNFILNMTEEQYSKLASRGLIAAMLAVPLFTIIPEVTDKATYAFSAGGLAVGGVICMILALIALIKKYIGKGAVFPVCAMGALVGWGVVSLINGYDLNISLYGYPNRGEGLLAVLFYFGFFTTAAAIKREKAIETLINGIVGVGILNSTVSLIQIFGINKHYQFISMGNEVMAASGLSMSPIFLAMVLTLALSAALTGFVTSENKVRRIIFICAAMLFSFVIMFTYTVVGICGLVFSVITAVIAVFAFKAPKVRLVSVIASASGAALAVILVFMGAIGNITEYRTYDGRIAWWADAYMRASSSGNFNSNVINIDDPVDVYTYMNEKTIDIIGKDPVTGTGPEQLAFPQVRSVGELTEIEDIMTSNDGTFDKTYNEYLYTAATRGVPSLIAMALVLIPALIMGYKAFRRRKNAEAFTAFVLTLGGVLMFFISCSSIAYAPVFWAAAGTACVSVETAREKKAADKLAKKNAKANKKA</sequence>
<feature type="transmembrane region" description="Helical" evidence="1">
    <location>
        <begin position="266"/>
        <end position="288"/>
    </location>
</feature>
<dbReference type="EMBL" id="FPIP01000008">
    <property type="protein sequence ID" value="SFW45364.1"/>
    <property type="molecule type" value="Genomic_DNA"/>
</dbReference>
<feature type="transmembrane region" description="Helical" evidence="1">
    <location>
        <begin position="426"/>
        <end position="448"/>
    </location>
</feature>
<feature type="transmembrane region" description="Helical" evidence="1">
    <location>
        <begin position="150"/>
        <end position="169"/>
    </location>
</feature>
<evidence type="ECO:0000313" key="2">
    <source>
        <dbReference type="EMBL" id="SFW45364.1"/>
    </source>
</evidence>
<keyword evidence="2" id="KW-0436">Ligase</keyword>
<keyword evidence="1" id="KW-1133">Transmembrane helix</keyword>
<dbReference type="AlphaFoldDB" id="A0A1K1PCQ2"/>
<name>A0A1K1PCQ2_RUMFL</name>
<feature type="transmembrane region" description="Helical" evidence="1">
    <location>
        <begin position="51"/>
        <end position="76"/>
    </location>
</feature>
<evidence type="ECO:0000256" key="1">
    <source>
        <dbReference type="SAM" id="Phobius"/>
    </source>
</evidence>
<feature type="transmembrane region" description="Helical" evidence="1">
    <location>
        <begin position="217"/>
        <end position="233"/>
    </location>
</feature>
<keyword evidence="1" id="KW-0812">Transmembrane</keyword>
<dbReference type="RefSeq" id="WP_072300860.1">
    <property type="nucleotide sequence ID" value="NZ_FPIP01000008.1"/>
</dbReference>
<feature type="transmembrane region" description="Helical" evidence="1">
    <location>
        <begin position="189"/>
        <end position="210"/>
    </location>
</feature>
<accession>A0A1K1PCQ2</accession>
<proteinExistence type="predicted"/>
<feature type="transmembrane region" description="Helical" evidence="1">
    <location>
        <begin position="395"/>
        <end position="414"/>
    </location>
</feature>
<dbReference type="InterPro" id="IPR051533">
    <property type="entry name" value="WaaL-like"/>
</dbReference>
<keyword evidence="1" id="KW-0472">Membrane</keyword>
<protein>
    <submittedName>
        <fullName evidence="2">O-antigen ligase</fullName>
    </submittedName>
</protein>
<dbReference type="Proteomes" id="UP000183461">
    <property type="component" value="Unassembled WGS sequence"/>
</dbReference>
<organism evidence="2 3">
    <name type="scientific">Ruminococcus flavefaciens</name>
    <dbReference type="NCBI Taxonomy" id="1265"/>
    <lineage>
        <taxon>Bacteria</taxon>
        <taxon>Bacillati</taxon>
        <taxon>Bacillota</taxon>
        <taxon>Clostridia</taxon>
        <taxon>Eubacteriales</taxon>
        <taxon>Oscillospiraceae</taxon>
        <taxon>Ruminococcus</taxon>
    </lineage>
</organism>
<dbReference type="PANTHER" id="PTHR37422">
    <property type="entry name" value="TEICHURONIC ACID BIOSYNTHESIS PROTEIN TUAE"/>
    <property type="match status" value="1"/>
</dbReference>
<feature type="transmembrane region" description="Helical" evidence="1">
    <location>
        <begin position="26"/>
        <end position="45"/>
    </location>
</feature>
<feature type="transmembrane region" description="Helical" evidence="1">
    <location>
        <begin position="239"/>
        <end position="259"/>
    </location>
</feature>
<gene>
    <name evidence="2" type="ORF">SAMN02910280_2652</name>
</gene>
<feature type="transmembrane region" description="Helical" evidence="1">
    <location>
        <begin position="121"/>
        <end position="138"/>
    </location>
</feature>
<evidence type="ECO:0000313" key="3">
    <source>
        <dbReference type="Proteomes" id="UP000183461"/>
    </source>
</evidence>
<dbReference type="PANTHER" id="PTHR37422:SF13">
    <property type="entry name" value="LIPOPOLYSACCHARIDE BIOSYNTHESIS PROTEIN PA4999-RELATED"/>
    <property type="match status" value="1"/>
</dbReference>
<feature type="transmembrane region" description="Helical" evidence="1">
    <location>
        <begin position="83"/>
        <end position="106"/>
    </location>
</feature>
<reference evidence="3" key="1">
    <citation type="submission" date="2016-11" db="EMBL/GenBank/DDBJ databases">
        <authorList>
            <person name="Varghese N."/>
            <person name="Submissions S."/>
        </authorList>
    </citation>
    <scope>NUCLEOTIDE SEQUENCE [LARGE SCALE GENOMIC DNA]</scope>
    <source>
        <strain evidence="3">YL228</strain>
    </source>
</reference>